<sequence>MDNILLALLTAAAVLNPRAEAAAGAKGAVLKAQWQPLCGIVDKLDTLDGQATKILKHIASEAKNASLDMLKLQIYFAAEQTRESTKFLKPLLAATASDAAQQLTTLSTGSTVLTRGLSHAAFLQGHIAEFLKLFGSAYATTGTLPCLAERNGGAGTASTGAVTKLDDLAAKGCKVFKSSSPETDPKITHVDDNGFTKLGTTVGLVTTNLGDTADACELTDHASGSHITGQPPANTIPYAAGLLRSATGGTATAGANPRQINTLIAATSTANDLQVLTDAHGSLNSLRKHDIFKNQRNSQRNIAELRSSSSFRTAVAIYLLGSKKTDGSDKLANIEATIDEKYGRDQENFTQKTWALVGNHKIDEIAYDPEGTKQKPLGEINDERQLALALQFYTQKTAAELAAKIEELEKTKDTAVNQPKDCSKLEKAECKPDVGCKYNKTTEKCEKGTKSTVVQANKETEKINSGVKCSDYDTKEKCDTVKRNGKKYCG</sequence>
<comment type="subcellular location">
    <subcellularLocation>
        <location evidence="1">Cell membrane</location>
        <topology evidence="1">Lipid-anchor</topology>
        <topology evidence="1">GPI-anchor</topology>
    </subcellularLocation>
</comment>
<name>A0A1G4IGE6_TRYEQ</name>
<reference evidence="9" key="1">
    <citation type="submission" date="2016-09" db="EMBL/GenBank/DDBJ databases">
        <authorList>
            <person name="Hebert L."/>
            <person name="Moumen B."/>
        </authorList>
    </citation>
    <scope>NUCLEOTIDE SEQUENCE [LARGE SCALE GENOMIC DNA]</scope>
    <source>
        <strain evidence="9">OVI</strain>
    </source>
</reference>
<accession>A0A1G4IGE6</accession>
<dbReference type="RefSeq" id="XP_067081936.1">
    <property type="nucleotide sequence ID" value="XM_067225835.1"/>
</dbReference>
<dbReference type="VEuPathDB" id="TriTrypDB:TEOVI_000282100"/>
<dbReference type="GO" id="GO:0098552">
    <property type="term" value="C:side of membrane"/>
    <property type="evidence" value="ECO:0007669"/>
    <property type="project" value="UniProtKB-KW"/>
</dbReference>
<keyword evidence="4" id="KW-0472">Membrane</keyword>
<dbReference type="Pfam" id="PF00913">
    <property type="entry name" value="Trypan_glycop"/>
    <property type="match status" value="1"/>
</dbReference>
<dbReference type="GO" id="GO:0042783">
    <property type="term" value="P:symbiont-mediated evasion of host immune response"/>
    <property type="evidence" value="ECO:0007669"/>
    <property type="project" value="InterPro"/>
</dbReference>
<evidence type="ECO:0000256" key="3">
    <source>
        <dbReference type="ARBA" id="ARBA00022622"/>
    </source>
</evidence>
<dbReference type="Proteomes" id="UP000195570">
    <property type="component" value="Unassembled WGS sequence"/>
</dbReference>
<keyword evidence="3" id="KW-0336">GPI-anchor</keyword>
<dbReference type="Gene3D" id="3.90.150.10">
    <property type="entry name" value="Variant Surface Glycoprotein, subunit A domain 1"/>
    <property type="match status" value="1"/>
</dbReference>
<evidence type="ECO:0000256" key="1">
    <source>
        <dbReference type="ARBA" id="ARBA00004609"/>
    </source>
</evidence>
<evidence type="ECO:0000259" key="8">
    <source>
        <dbReference type="Pfam" id="PF00913"/>
    </source>
</evidence>
<dbReference type="GeneID" id="92376761"/>
<keyword evidence="10" id="KW-1185">Reference proteome</keyword>
<evidence type="ECO:0000256" key="5">
    <source>
        <dbReference type="ARBA" id="ARBA00023180"/>
    </source>
</evidence>
<evidence type="ECO:0000313" key="10">
    <source>
        <dbReference type="Proteomes" id="UP000195570"/>
    </source>
</evidence>
<dbReference type="SUPFAM" id="SSF58087">
    <property type="entry name" value="Variant surface glycoprotein (N-terminal domain)"/>
    <property type="match status" value="1"/>
</dbReference>
<evidence type="ECO:0000256" key="7">
    <source>
        <dbReference type="SAM" id="SignalP"/>
    </source>
</evidence>
<organism evidence="9 10">
    <name type="scientific">Trypanosoma equiperdum</name>
    <dbReference type="NCBI Taxonomy" id="5694"/>
    <lineage>
        <taxon>Eukaryota</taxon>
        <taxon>Discoba</taxon>
        <taxon>Euglenozoa</taxon>
        <taxon>Kinetoplastea</taxon>
        <taxon>Metakinetoplastina</taxon>
        <taxon>Trypanosomatida</taxon>
        <taxon>Trypanosomatidae</taxon>
        <taxon>Trypanosoma</taxon>
    </lineage>
</organism>
<keyword evidence="2" id="KW-1003">Cell membrane</keyword>
<evidence type="ECO:0000256" key="4">
    <source>
        <dbReference type="ARBA" id="ARBA00023136"/>
    </source>
</evidence>
<evidence type="ECO:0000256" key="6">
    <source>
        <dbReference type="ARBA" id="ARBA00023288"/>
    </source>
</evidence>
<keyword evidence="5" id="KW-0325">Glycoprotein</keyword>
<feature type="chain" id="PRO_5009235494" evidence="7">
    <location>
        <begin position="22"/>
        <end position="490"/>
    </location>
</feature>
<gene>
    <name evidence="9" type="ORF">TEOVI_000282100</name>
</gene>
<dbReference type="InterPro" id="IPR001812">
    <property type="entry name" value="Trypano_VSG_A_N_dom"/>
</dbReference>
<dbReference type="EMBL" id="CZPT02001601">
    <property type="protein sequence ID" value="SCU71241.1"/>
    <property type="molecule type" value="Genomic_DNA"/>
</dbReference>
<comment type="caution">
    <text evidence="9">The sequence shown here is derived from an EMBL/GenBank/DDBJ whole genome shotgun (WGS) entry which is preliminary data.</text>
</comment>
<dbReference type="Gene3D" id="1.10.470.10">
    <property type="entry name" value="Variant Surface Glycoprotein, subunit A, domain 2"/>
    <property type="match status" value="1"/>
</dbReference>
<keyword evidence="6" id="KW-0449">Lipoprotein</keyword>
<dbReference type="GO" id="GO:0005886">
    <property type="term" value="C:plasma membrane"/>
    <property type="evidence" value="ECO:0007669"/>
    <property type="project" value="UniProtKB-SubCell"/>
</dbReference>
<feature type="signal peptide" evidence="7">
    <location>
        <begin position="1"/>
        <end position="21"/>
    </location>
</feature>
<dbReference type="AlphaFoldDB" id="A0A1G4IGE6"/>
<evidence type="ECO:0000256" key="2">
    <source>
        <dbReference type="ARBA" id="ARBA00022475"/>
    </source>
</evidence>
<keyword evidence="7" id="KW-0732">Signal</keyword>
<feature type="domain" description="Trypanosome variant surface glycoprotein A-type N-terminal" evidence="8">
    <location>
        <begin position="8"/>
        <end position="394"/>
    </location>
</feature>
<protein>
    <submittedName>
        <fullName evidence="9">Variant surface glycoprotein (VSG), putative</fullName>
    </submittedName>
</protein>
<proteinExistence type="predicted"/>
<evidence type="ECO:0000313" key="9">
    <source>
        <dbReference type="EMBL" id="SCU71241.1"/>
    </source>
</evidence>